<dbReference type="InterPro" id="IPR049492">
    <property type="entry name" value="BD-FAE-like_dom"/>
</dbReference>
<evidence type="ECO:0000256" key="3">
    <source>
        <dbReference type="PROSITE-ProRule" id="PRU10038"/>
    </source>
</evidence>
<dbReference type="InterPro" id="IPR029058">
    <property type="entry name" value="AB_hydrolase_fold"/>
</dbReference>
<keyword evidence="6" id="KW-1185">Reference proteome</keyword>
<dbReference type="SUPFAM" id="SSF53474">
    <property type="entry name" value="alpha/beta-Hydrolases"/>
    <property type="match status" value="1"/>
</dbReference>
<dbReference type="EMBL" id="JAPFQA010000003">
    <property type="protein sequence ID" value="MCZ8544723.1"/>
    <property type="molecule type" value="Genomic_DNA"/>
</dbReference>
<reference evidence="5" key="1">
    <citation type="submission" date="2022-11" db="EMBL/GenBank/DDBJ databases">
        <authorList>
            <person name="Coimbra C."/>
        </authorList>
    </citation>
    <scope>NUCLEOTIDE SEQUENCE</scope>
    <source>
        <strain evidence="5">Jales19</strain>
    </source>
</reference>
<evidence type="ECO:0000259" key="4">
    <source>
        <dbReference type="Pfam" id="PF20434"/>
    </source>
</evidence>
<evidence type="ECO:0000313" key="6">
    <source>
        <dbReference type="Proteomes" id="UP001152178"/>
    </source>
</evidence>
<comment type="similarity">
    <text evidence="1">Belongs to the 'GDXG' lipolytic enzyme family.</text>
</comment>
<dbReference type="Pfam" id="PF20434">
    <property type="entry name" value="BD-FAE"/>
    <property type="match status" value="1"/>
</dbReference>
<accession>A0ABT4QTJ5</accession>
<keyword evidence="2 5" id="KW-0378">Hydrolase</keyword>
<evidence type="ECO:0000256" key="2">
    <source>
        <dbReference type="ARBA" id="ARBA00022801"/>
    </source>
</evidence>
<name>A0ABT4QTJ5_9HYPH</name>
<dbReference type="InterPro" id="IPR050300">
    <property type="entry name" value="GDXG_lipolytic_enzyme"/>
</dbReference>
<dbReference type="InterPro" id="IPR033140">
    <property type="entry name" value="Lipase_GDXG_put_SER_AS"/>
</dbReference>
<protein>
    <submittedName>
        <fullName evidence="5">Alpha/beta hydrolase</fullName>
    </submittedName>
</protein>
<evidence type="ECO:0000313" key="5">
    <source>
        <dbReference type="EMBL" id="MCZ8544723.1"/>
    </source>
</evidence>
<dbReference type="Gene3D" id="3.40.50.1820">
    <property type="entry name" value="alpha/beta hydrolase"/>
    <property type="match status" value="1"/>
</dbReference>
<proteinExistence type="inferred from homology"/>
<feature type="active site" evidence="3">
    <location>
        <position position="165"/>
    </location>
</feature>
<dbReference type="RefSeq" id="WP_269905243.1">
    <property type="nucleotide sequence ID" value="NZ_JAPFQA010000003.1"/>
</dbReference>
<dbReference type="GO" id="GO:0016787">
    <property type="term" value="F:hydrolase activity"/>
    <property type="evidence" value="ECO:0007669"/>
    <property type="project" value="UniProtKB-KW"/>
</dbReference>
<gene>
    <name evidence="5" type="ORF">OOJ09_11060</name>
</gene>
<dbReference type="PROSITE" id="PS01174">
    <property type="entry name" value="LIPASE_GDXG_SER"/>
    <property type="match status" value="1"/>
</dbReference>
<evidence type="ECO:0000256" key="1">
    <source>
        <dbReference type="ARBA" id="ARBA00010515"/>
    </source>
</evidence>
<sequence>MKRFLLLLVGIVLGLIVVIVLAVRLSPWPSVAVISYMFSKGDQSSETALEKHVPPGIVTKRGIPYGEGKDEVFDINFPSGTDRPLPTIVWIHGGGWIGGSKEGIANYLKVLSGHGYSTVGVEYSTGFGSTYPKPVQQVNRALGYLQQHAVELNVDPDAMVLAGDSAGAQIAAQIAIITTDPGYAERIGIRPALPPARLPAVLLLSGAYDITSVDYKGDYAWFLKTVLWAYSGTKDFLDDKRFALASVTRYVTGTFPRAFISSGNGDPLAPQAVLLAQRLQGLGVQVDSLFFQADYSPPLPHEYQFNLDIPAGQEALTRMLAFIGSATARTK</sequence>
<feature type="domain" description="BD-FAE-like" evidence="4">
    <location>
        <begin position="74"/>
        <end position="272"/>
    </location>
</feature>
<dbReference type="PANTHER" id="PTHR48081">
    <property type="entry name" value="AB HYDROLASE SUPERFAMILY PROTEIN C4A8.06C"/>
    <property type="match status" value="1"/>
</dbReference>
<dbReference type="Proteomes" id="UP001152178">
    <property type="component" value="Unassembled WGS sequence"/>
</dbReference>
<comment type="caution">
    <text evidence="5">The sequence shown here is derived from an EMBL/GenBank/DDBJ whole genome shotgun (WGS) entry which is preliminary data.</text>
</comment>
<organism evidence="5 6">
    <name type="scientific">Mesorhizobium qingshengii</name>
    <dbReference type="NCBI Taxonomy" id="1165689"/>
    <lineage>
        <taxon>Bacteria</taxon>
        <taxon>Pseudomonadati</taxon>
        <taxon>Pseudomonadota</taxon>
        <taxon>Alphaproteobacteria</taxon>
        <taxon>Hyphomicrobiales</taxon>
        <taxon>Phyllobacteriaceae</taxon>
        <taxon>Mesorhizobium</taxon>
    </lineage>
</organism>